<dbReference type="SUPFAM" id="SSF55781">
    <property type="entry name" value="GAF domain-like"/>
    <property type="match status" value="1"/>
</dbReference>
<dbReference type="PANTHER" id="PTHR43156:SF2">
    <property type="entry name" value="STAGE II SPORULATION PROTEIN E"/>
    <property type="match status" value="1"/>
</dbReference>
<comment type="caution">
    <text evidence="24">The sequence shown here is derived from an EMBL/GenBank/DDBJ whole genome shotgun (WGS) entry which is preliminary data.</text>
</comment>
<keyword evidence="6 22" id="KW-0812">Transmembrane</keyword>
<dbReference type="GO" id="GO:0046872">
    <property type="term" value="F:metal ion binding"/>
    <property type="evidence" value="ECO:0007669"/>
    <property type="project" value="UniProtKB-KW"/>
</dbReference>
<comment type="function">
    <text evidence="18">Primarily acts as an independent SigF regulator that is sensitive to the osmosensory signal, mediating the cross talk of PknD with the SigF regulon. Possesses both phosphatase and kinase activities. The kinase domain functions as a classic anti-sigma factor-like kinase to phosphorylate the anti-anti-sigma factor domain at the canonical regulatory site, and the phosphatase domain antagonizes this activity.</text>
</comment>
<dbReference type="InterPro" id="IPR003594">
    <property type="entry name" value="HATPase_dom"/>
</dbReference>
<name>A0A7X1LPS5_9ACTN</name>
<dbReference type="Pfam" id="PF17203">
    <property type="entry name" value="sCache_3_2"/>
    <property type="match status" value="1"/>
</dbReference>
<evidence type="ECO:0000256" key="17">
    <source>
        <dbReference type="ARBA" id="ARBA00047761"/>
    </source>
</evidence>
<dbReference type="PROSITE" id="PS51746">
    <property type="entry name" value="PPM_2"/>
    <property type="match status" value="1"/>
</dbReference>
<dbReference type="FunFam" id="3.60.40.10:FF:000005">
    <property type="entry name" value="Serine/threonine protein phosphatase"/>
    <property type="match status" value="1"/>
</dbReference>
<dbReference type="SMART" id="SM00065">
    <property type="entry name" value="GAF"/>
    <property type="match status" value="1"/>
</dbReference>
<feature type="region of interest" description="Disordered" evidence="21">
    <location>
        <begin position="406"/>
        <end position="467"/>
    </location>
</feature>
<dbReference type="Pfam" id="PF13581">
    <property type="entry name" value="HATPase_c_2"/>
    <property type="match status" value="1"/>
</dbReference>
<dbReference type="InterPro" id="IPR029016">
    <property type="entry name" value="GAF-like_dom_sf"/>
</dbReference>
<evidence type="ECO:0000256" key="22">
    <source>
        <dbReference type="SAM" id="Phobius"/>
    </source>
</evidence>
<evidence type="ECO:0000256" key="21">
    <source>
        <dbReference type="SAM" id="MobiDB-lite"/>
    </source>
</evidence>
<evidence type="ECO:0000256" key="18">
    <source>
        <dbReference type="ARBA" id="ARBA00056274"/>
    </source>
</evidence>
<evidence type="ECO:0000313" key="25">
    <source>
        <dbReference type="Proteomes" id="UP000517694"/>
    </source>
</evidence>
<keyword evidence="5" id="KW-0808">Transferase</keyword>
<evidence type="ECO:0000256" key="1">
    <source>
        <dbReference type="ARBA" id="ARBA00004651"/>
    </source>
</evidence>
<evidence type="ECO:0000256" key="8">
    <source>
        <dbReference type="ARBA" id="ARBA00022741"/>
    </source>
</evidence>
<dbReference type="FunFam" id="3.30.565.10:FF:000028">
    <property type="entry name" value="PAS sensor protein"/>
    <property type="match status" value="1"/>
</dbReference>
<sequence>MPGGSRPSGHTSRRGRRSGWWSAPRTVAGQVLALQLVLVVVLISLGTLFTALESRNQAMEEARTRTLVAAETLAGAPGTAQAVTGPDPTAVLQPRAESLRKATGVDLIVVYSPTGIRYTHPDPRLIGRRVPHPPPIPATHPTEVIDTTAGASVTSVVPVRSADGSVVGAVTVAVAVRGVQHMLERQLPVLIGVAAGALVFAVGTTALFSRRLRRQTHGLGPAEMTRMYEHHDAVLHSVREGVLIIGADGRLLLANDEARRLLSLTGPAEGRPVTALGLDPAVTELLLSGHAVTDTVQLAGDRLLAVNTRVTTPPRGPSSTVATLRDTTELGELAGRAETARRRLGLLYDAGAGLGTSLDVVRTAQQLVRVAVPRFADLATVSVPDEVVRGEEPPPDAAMRRVAVADARNDPPLLPVGELTRPPGPMPTDPAAPAPSVPSDGPGTAPDAGAADPREARRLREGGIRSTARVPLRARGTVIGMVGFHRADRSPAFEPEDVAFAEELASRAALAIDNARRYTHEHHTAVALQRSLLPAALAETTGVEAAHRYLPAQAGVGGDWFDVIPLSGARTALVVGDVVGHGLHAAATMGRLRTAIHNFSSLDLPPEELLSGVDELVHRIDEDPAARGERPEVAGATCLYAVYDPVSGRATIARAGHPGPALVGPDGRVTFPDVPASPPLGVGGHPFETAELRVPEGSRLLLFTDGLVQNREMDIDSGLTLLRRTLGEAGDLTPEETCRVLVDTLVSDRTRDDVSLLVVRTGRLAPERVAEWEVPSDPAAVPAVRAACGRRLREWGLDDVAFATELVLSELLTNAIRHGSPPVRVRLLRDHCLICEVFDGSSTAPHLRRASLTDEGGRGLFLVAQFTDRWGTRYTGEGKVIWTEQSLRGGSATGVEEYGEEVLLGAWEDELDRFDR</sequence>
<dbReference type="InterPro" id="IPR003018">
    <property type="entry name" value="GAF"/>
</dbReference>
<dbReference type="Gene3D" id="3.30.565.10">
    <property type="entry name" value="Histidine kinase-like ATPase, C-terminal domain"/>
    <property type="match status" value="1"/>
</dbReference>
<dbReference type="Pfam" id="PF01590">
    <property type="entry name" value="GAF"/>
    <property type="match status" value="1"/>
</dbReference>
<dbReference type="InterPro" id="IPR029151">
    <property type="entry name" value="Sensor-like_sf"/>
</dbReference>
<keyword evidence="14 22" id="KW-1133">Transmembrane helix</keyword>
<feature type="transmembrane region" description="Helical" evidence="22">
    <location>
        <begin position="27"/>
        <end position="52"/>
    </location>
</feature>
<dbReference type="InterPro" id="IPR036457">
    <property type="entry name" value="PPM-type-like_dom_sf"/>
</dbReference>
<comment type="catalytic activity">
    <reaction evidence="17">
        <text>O-phospho-L-seryl-[protein] + H2O = L-seryl-[protein] + phosphate</text>
        <dbReference type="Rhea" id="RHEA:20629"/>
        <dbReference type="Rhea" id="RHEA-COMP:9863"/>
        <dbReference type="Rhea" id="RHEA-COMP:11604"/>
        <dbReference type="ChEBI" id="CHEBI:15377"/>
        <dbReference type="ChEBI" id="CHEBI:29999"/>
        <dbReference type="ChEBI" id="CHEBI:43474"/>
        <dbReference type="ChEBI" id="CHEBI:83421"/>
        <dbReference type="EC" id="3.1.3.16"/>
    </reaction>
</comment>
<keyword evidence="16" id="KW-0464">Manganese</keyword>
<keyword evidence="25" id="KW-1185">Reference proteome</keyword>
<dbReference type="Gene3D" id="3.30.450.40">
    <property type="match status" value="1"/>
</dbReference>
<feature type="domain" description="PPM-type phosphatase" evidence="23">
    <location>
        <begin position="544"/>
        <end position="761"/>
    </location>
</feature>
<dbReference type="SUPFAM" id="SSF55874">
    <property type="entry name" value="ATPase domain of HSP90 chaperone/DNA topoisomerase II/histidine kinase"/>
    <property type="match status" value="1"/>
</dbReference>
<evidence type="ECO:0000256" key="12">
    <source>
        <dbReference type="ARBA" id="ARBA00022842"/>
    </source>
</evidence>
<dbReference type="InterPro" id="IPR036890">
    <property type="entry name" value="HATPase_C_sf"/>
</dbReference>
<keyword evidence="9" id="KW-0418">Kinase</keyword>
<feature type="compositionally biased region" description="Basic and acidic residues" evidence="21">
    <location>
        <begin position="452"/>
        <end position="463"/>
    </location>
</feature>
<evidence type="ECO:0000256" key="15">
    <source>
        <dbReference type="ARBA" id="ARBA00023136"/>
    </source>
</evidence>
<dbReference type="CDD" id="cd16936">
    <property type="entry name" value="HATPase_RsbW-like"/>
    <property type="match status" value="1"/>
</dbReference>
<dbReference type="GO" id="GO:0016301">
    <property type="term" value="F:kinase activity"/>
    <property type="evidence" value="ECO:0007669"/>
    <property type="project" value="UniProtKB-KW"/>
</dbReference>
<dbReference type="GO" id="GO:0005886">
    <property type="term" value="C:plasma membrane"/>
    <property type="evidence" value="ECO:0007669"/>
    <property type="project" value="UniProtKB-SubCell"/>
</dbReference>
<evidence type="ECO:0000256" key="20">
    <source>
        <dbReference type="ARBA" id="ARBA00081350"/>
    </source>
</evidence>
<dbReference type="SMART" id="SM00331">
    <property type="entry name" value="PP2C_SIG"/>
    <property type="match status" value="1"/>
</dbReference>
<keyword evidence="4" id="KW-0597">Phosphoprotein</keyword>
<dbReference type="FunFam" id="3.30.450.40:FF:000035">
    <property type="entry name" value="PAS sensor protein"/>
    <property type="match status" value="1"/>
</dbReference>
<keyword evidence="12" id="KW-0460">Magnesium</keyword>
<evidence type="ECO:0000256" key="14">
    <source>
        <dbReference type="ARBA" id="ARBA00022989"/>
    </source>
</evidence>
<gene>
    <name evidence="24" type="ORF">H1R13_07600</name>
</gene>
<evidence type="ECO:0000256" key="3">
    <source>
        <dbReference type="ARBA" id="ARBA00022475"/>
    </source>
</evidence>
<dbReference type="Gene3D" id="3.30.450.20">
    <property type="entry name" value="PAS domain"/>
    <property type="match status" value="2"/>
</dbReference>
<keyword evidence="8" id="KW-0547">Nucleotide-binding</keyword>
<proteinExistence type="predicted"/>
<comment type="subcellular location">
    <subcellularLocation>
        <location evidence="1">Cell membrane</location>
        <topology evidence="1">Multi-pass membrane protein</topology>
    </subcellularLocation>
</comment>
<dbReference type="EMBL" id="JACMHY010000002">
    <property type="protein sequence ID" value="MBC2864864.1"/>
    <property type="molecule type" value="Genomic_DNA"/>
</dbReference>
<evidence type="ECO:0000256" key="16">
    <source>
        <dbReference type="ARBA" id="ARBA00023211"/>
    </source>
</evidence>
<dbReference type="Pfam" id="PF07228">
    <property type="entry name" value="SpoIIE"/>
    <property type="match status" value="1"/>
</dbReference>
<evidence type="ECO:0000256" key="6">
    <source>
        <dbReference type="ARBA" id="ARBA00022692"/>
    </source>
</evidence>
<keyword evidence="13" id="KW-0904">Protein phosphatase</keyword>
<dbReference type="SUPFAM" id="SSF103190">
    <property type="entry name" value="Sensory domain-like"/>
    <property type="match status" value="1"/>
</dbReference>
<evidence type="ECO:0000313" key="24">
    <source>
        <dbReference type="EMBL" id="MBC2864864.1"/>
    </source>
</evidence>
<dbReference type="SUPFAM" id="SSF81606">
    <property type="entry name" value="PP2C-like"/>
    <property type="match status" value="1"/>
</dbReference>
<organism evidence="24 25">
    <name type="scientific">Streptomyces mexicanus</name>
    <dbReference type="NCBI Taxonomy" id="178566"/>
    <lineage>
        <taxon>Bacteria</taxon>
        <taxon>Bacillati</taxon>
        <taxon>Actinomycetota</taxon>
        <taxon>Actinomycetes</taxon>
        <taxon>Kitasatosporales</taxon>
        <taxon>Streptomycetaceae</taxon>
        <taxon>Streptomyces</taxon>
    </lineage>
</organism>
<evidence type="ECO:0000256" key="5">
    <source>
        <dbReference type="ARBA" id="ARBA00022679"/>
    </source>
</evidence>
<dbReference type="GO" id="GO:0005524">
    <property type="term" value="F:ATP binding"/>
    <property type="evidence" value="ECO:0007669"/>
    <property type="project" value="UniProtKB-KW"/>
</dbReference>
<evidence type="ECO:0000259" key="23">
    <source>
        <dbReference type="PROSITE" id="PS51746"/>
    </source>
</evidence>
<keyword evidence="3" id="KW-1003">Cell membrane</keyword>
<dbReference type="InterPro" id="IPR052016">
    <property type="entry name" value="Bact_Sigma-Reg"/>
</dbReference>
<feature type="compositionally biased region" description="Pro residues" evidence="21">
    <location>
        <begin position="422"/>
        <end position="436"/>
    </location>
</feature>
<evidence type="ECO:0000256" key="4">
    <source>
        <dbReference type="ARBA" id="ARBA00022553"/>
    </source>
</evidence>
<dbReference type="EC" id="3.1.3.16" evidence="2"/>
<keyword evidence="10" id="KW-0378">Hydrolase</keyword>
<evidence type="ECO:0000256" key="19">
    <source>
        <dbReference type="ARBA" id="ARBA00075117"/>
    </source>
</evidence>
<dbReference type="Proteomes" id="UP000517694">
    <property type="component" value="Unassembled WGS sequence"/>
</dbReference>
<dbReference type="InterPro" id="IPR001932">
    <property type="entry name" value="PPM-type_phosphatase-like_dom"/>
</dbReference>
<feature type="transmembrane region" description="Helical" evidence="22">
    <location>
        <begin position="187"/>
        <end position="208"/>
    </location>
</feature>
<dbReference type="InterPro" id="IPR033463">
    <property type="entry name" value="sCache_3"/>
</dbReference>
<keyword evidence="15 22" id="KW-0472">Membrane</keyword>
<evidence type="ECO:0000256" key="11">
    <source>
        <dbReference type="ARBA" id="ARBA00022840"/>
    </source>
</evidence>
<protein>
    <recommendedName>
        <fullName evidence="2">protein-serine/threonine phosphatase</fullName>
        <ecNumber evidence="2">3.1.3.16</ecNumber>
    </recommendedName>
    <alternativeName>
        <fullName evidence="20">Protein-serine/threonine phosphatase</fullName>
    </alternativeName>
    <alternativeName>
        <fullName evidence="19">Serine/threonine-protein kinase</fullName>
    </alternativeName>
</protein>
<keyword evidence="7" id="KW-0479">Metal-binding</keyword>
<evidence type="ECO:0000256" key="10">
    <source>
        <dbReference type="ARBA" id="ARBA00022801"/>
    </source>
</evidence>
<evidence type="ECO:0000256" key="7">
    <source>
        <dbReference type="ARBA" id="ARBA00022723"/>
    </source>
</evidence>
<dbReference type="GO" id="GO:0004722">
    <property type="term" value="F:protein serine/threonine phosphatase activity"/>
    <property type="evidence" value="ECO:0007669"/>
    <property type="project" value="UniProtKB-EC"/>
</dbReference>
<evidence type="ECO:0000256" key="2">
    <source>
        <dbReference type="ARBA" id="ARBA00013081"/>
    </source>
</evidence>
<dbReference type="PANTHER" id="PTHR43156">
    <property type="entry name" value="STAGE II SPORULATION PROTEIN E-RELATED"/>
    <property type="match status" value="1"/>
</dbReference>
<accession>A0A7X1LPS5</accession>
<reference evidence="24 25" key="1">
    <citation type="submission" date="2020-08" db="EMBL/GenBank/DDBJ databases">
        <title>Whole-Genome Sequence of French Clinical Streptomyces mexicanus Strain Q0842.</title>
        <authorList>
            <person name="Boxberger M."/>
            <person name="La Scola B."/>
        </authorList>
    </citation>
    <scope>NUCLEOTIDE SEQUENCE [LARGE SCALE GENOMIC DNA]</scope>
    <source>
        <strain evidence="24 25">Marseille-Q0842</strain>
    </source>
</reference>
<dbReference type="AlphaFoldDB" id="A0A7X1LPS5"/>
<dbReference type="Gene3D" id="3.60.40.10">
    <property type="entry name" value="PPM-type phosphatase domain"/>
    <property type="match status" value="1"/>
</dbReference>
<dbReference type="RefSeq" id="WP_185947005.1">
    <property type="nucleotide sequence ID" value="NZ_JACMHY010000002.1"/>
</dbReference>
<evidence type="ECO:0000256" key="9">
    <source>
        <dbReference type="ARBA" id="ARBA00022777"/>
    </source>
</evidence>
<evidence type="ECO:0000256" key="13">
    <source>
        <dbReference type="ARBA" id="ARBA00022912"/>
    </source>
</evidence>
<keyword evidence="11" id="KW-0067">ATP-binding</keyword>
<feature type="compositionally biased region" description="Low complexity" evidence="21">
    <location>
        <begin position="437"/>
        <end position="451"/>
    </location>
</feature>